<reference evidence="5" key="1">
    <citation type="journal article" date="2019" name="Int. J. Syst. Evol. Microbiol.">
        <title>The Global Catalogue of Microorganisms (GCM) 10K type strain sequencing project: providing services to taxonomists for standard genome sequencing and annotation.</title>
        <authorList>
            <consortium name="The Broad Institute Genomics Platform"/>
            <consortium name="The Broad Institute Genome Sequencing Center for Infectious Disease"/>
            <person name="Wu L."/>
            <person name="Ma J."/>
        </authorList>
    </citation>
    <scope>NUCLEOTIDE SEQUENCE [LARGE SCALE GENOMIC DNA]</scope>
    <source>
        <strain evidence="5">JCM 3399</strain>
    </source>
</reference>
<dbReference type="Gene3D" id="3.90.1150.10">
    <property type="entry name" value="Aspartate Aminotransferase, domain 1"/>
    <property type="match status" value="1"/>
</dbReference>
<evidence type="ECO:0000256" key="1">
    <source>
        <dbReference type="ARBA" id="ARBA00001933"/>
    </source>
</evidence>
<gene>
    <name evidence="4" type="primary">hemL</name>
    <name evidence="4" type="ORF">GCM10010211_32900</name>
</gene>
<comment type="caution">
    <text evidence="4">The sequence shown here is derived from an EMBL/GenBank/DDBJ whole genome shotgun (WGS) entry which is preliminary data.</text>
</comment>
<name>A0ABQ2V513_9ACTN</name>
<dbReference type="InterPro" id="IPR015421">
    <property type="entry name" value="PyrdxlP-dep_Trfase_major"/>
</dbReference>
<evidence type="ECO:0000313" key="4">
    <source>
        <dbReference type="EMBL" id="GGU65204.1"/>
    </source>
</evidence>
<dbReference type="InterPro" id="IPR015422">
    <property type="entry name" value="PyrdxlP-dep_Trfase_small"/>
</dbReference>
<proteinExistence type="inferred from homology"/>
<keyword evidence="2 3" id="KW-0663">Pyridoxal phosphate</keyword>
<dbReference type="Gene3D" id="3.40.640.10">
    <property type="entry name" value="Type I PLP-dependent aspartate aminotransferase-like (Major domain)"/>
    <property type="match status" value="1"/>
</dbReference>
<evidence type="ECO:0000313" key="5">
    <source>
        <dbReference type="Proteomes" id="UP000654471"/>
    </source>
</evidence>
<dbReference type="InterPro" id="IPR049704">
    <property type="entry name" value="Aminotrans_3_PPA_site"/>
</dbReference>
<dbReference type="PROSITE" id="PS00600">
    <property type="entry name" value="AA_TRANSFER_CLASS_3"/>
    <property type="match status" value="1"/>
</dbReference>
<organism evidence="4 5">
    <name type="scientific">Streptomyces albospinus</name>
    <dbReference type="NCBI Taxonomy" id="285515"/>
    <lineage>
        <taxon>Bacteria</taxon>
        <taxon>Bacillati</taxon>
        <taxon>Actinomycetota</taxon>
        <taxon>Actinomycetes</taxon>
        <taxon>Kitasatosporales</taxon>
        <taxon>Streptomycetaceae</taxon>
        <taxon>Streptomyces</taxon>
    </lineage>
</organism>
<keyword evidence="5" id="KW-1185">Reference proteome</keyword>
<dbReference type="PANTHER" id="PTHR43713">
    <property type="entry name" value="GLUTAMATE-1-SEMIALDEHYDE 2,1-AMINOMUTASE"/>
    <property type="match status" value="1"/>
</dbReference>
<dbReference type="RefSeq" id="WP_189300636.1">
    <property type="nucleotide sequence ID" value="NZ_BMRP01000010.1"/>
</dbReference>
<evidence type="ECO:0000256" key="2">
    <source>
        <dbReference type="ARBA" id="ARBA00022898"/>
    </source>
</evidence>
<comment type="cofactor">
    <cofactor evidence="1">
        <name>pyridoxal 5'-phosphate</name>
        <dbReference type="ChEBI" id="CHEBI:597326"/>
    </cofactor>
</comment>
<dbReference type="PANTHER" id="PTHR43713:SF3">
    <property type="entry name" value="GLUTAMATE-1-SEMIALDEHYDE 2,1-AMINOMUTASE 1, CHLOROPLASTIC-RELATED"/>
    <property type="match status" value="1"/>
</dbReference>
<dbReference type="Proteomes" id="UP000654471">
    <property type="component" value="Unassembled WGS sequence"/>
</dbReference>
<dbReference type="Pfam" id="PF00202">
    <property type="entry name" value="Aminotran_3"/>
    <property type="match status" value="1"/>
</dbReference>
<dbReference type="InterPro" id="IPR015424">
    <property type="entry name" value="PyrdxlP-dep_Trfase"/>
</dbReference>
<accession>A0ABQ2V513</accession>
<dbReference type="SUPFAM" id="SSF53383">
    <property type="entry name" value="PLP-dependent transferases"/>
    <property type="match status" value="1"/>
</dbReference>
<comment type="similarity">
    <text evidence="3">Belongs to the class-III pyridoxal-phosphate-dependent aminotransferase family.</text>
</comment>
<evidence type="ECO:0000256" key="3">
    <source>
        <dbReference type="RuleBase" id="RU003560"/>
    </source>
</evidence>
<protein>
    <submittedName>
        <fullName evidence="4">Glutamate-1-semialdehyde 2,1-aminomutase</fullName>
    </submittedName>
</protein>
<dbReference type="InterPro" id="IPR005814">
    <property type="entry name" value="Aminotrans_3"/>
</dbReference>
<dbReference type="CDD" id="cd00610">
    <property type="entry name" value="OAT_like"/>
    <property type="match status" value="1"/>
</dbReference>
<dbReference type="EMBL" id="BMRP01000010">
    <property type="protein sequence ID" value="GGU65204.1"/>
    <property type="molecule type" value="Genomic_DNA"/>
</dbReference>
<sequence length="439" mass="46769">MNATTPRPSGNEALLTAARAVIAGGGSSNMRNLGIQDPLVVDRAMGARVWDVEGNELIDVNMGYGPHLFGYADAEVVEAVSERLHLGAMTGIVHRLDAQAGELIGALMPSMEQVRFANSGTEAITSAIRLARFHTKRTLIVTFEGHYHGWSDTLLRGAITADSTGQHGGTELHAAPGTNPEALWHTVQLPWNDSDALARFFAERGVEVAAVICEPICANAGVVHPLPGYLEQMGELAAANGALLVFDEVITGFRVSRGGAQELLGIRPDISVISKVLGGGFPVAAFGAGREIMGPLARNEAFHGGVYSGNHAAVQAVVSMLGKIQRSPSVYTDLEESCSHLEKKLRDRFAEAGRPVRIARAGSVLSVAVLSGPQTGPEAYDAATDTIDFAAHRRLQRHCQRGGLYFHPNPLEPWFLSSAHSRADMDRIVDVVARGLRAG</sequence>